<dbReference type="RefSeq" id="WP_009202279.1">
    <property type="nucleotide sequence ID" value="NZ_ACJX03000001.1"/>
</dbReference>
<dbReference type="AlphaFoldDB" id="A0A0T5XAY7"/>
<evidence type="ECO:0000256" key="1">
    <source>
        <dbReference type="ARBA" id="ARBA00010871"/>
    </source>
</evidence>
<accession>A0A0T5XAY7</accession>
<evidence type="ECO:0000313" key="5">
    <source>
        <dbReference type="EMBL" id="KRT35070.1"/>
    </source>
</evidence>
<dbReference type="PANTHER" id="PTHR23132">
    <property type="entry name" value="D-ALANINE--D-ALANINE LIGASE"/>
    <property type="match status" value="1"/>
</dbReference>
<dbReference type="Pfam" id="PF07478">
    <property type="entry name" value="Dala_Dala_lig_C"/>
    <property type="match status" value="1"/>
</dbReference>
<dbReference type="EMBL" id="ACJX03000001">
    <property type="protein sequence ID" value="KRT35070.1"/>
    <property type="molecule type" value="Genomic_DNA"/>
</dbReference>
<dbReference type="InterPro" id="IPR011761">
    <property type="entry name" value="ATP-grasp"/>
</dbReference>
<dbReference type="PROSITE" id="PS50975">
    <property type="entry name" value="ATP_GRASP"/>
    <property type="match status" value="1"/>
</dbReference>
<dbReference type="Proteomes" id="UP000005273">
    <property type="component" value="Unassembled WGS sequence"/>
</dbReference>
<dbReference type="PANTHER" id="PTHR23132:SF23">
    <property type="entry name" value="D-ALANINE--D-ALANINE LIGASE B"/>
    <property type="match status" value="1"/>
</dbReference>
<dbReference type="SUPFAM" id="SSF56059">
    <property type="entry name" value="Glutathione synthetase ATP-binding domain-like"/>
    <property type="match status" value="1"/>
</dbReference>
<gene>
    <name evidence="5" type="ORF">HMPREF1705_04337</name>
</gene>
<dbReference type="GO" id="GO:0046872">
    <property type="term" value="F:metal ion binding"/>
    <property type="evidence" value="ECO:0007669"/>
    <property type="project" value="InterPro"/>
</dbReference>
<evidence type="ECO:0000259" key="4">
    <source>
        <dbReference type="PROSITE" id="PS50975"/>
    </source>
</evidence>
<dbReference type="Gene3D" id="3.30.1490.20">
    <property type="entry name" value="ATP-grasp fold, A domain"/>
    <property type="match status" value="1"/>
</dbReference>
<keyword evidence="3" id="KW-0547">Nucleotide-binding</keyword>
<dbReference type="InterPro" id="IPR011095">
    <property type="entry name" value="Dala_Dala_lig_C"/>
</dbReference>
<sequence length="344" mass="38466">MRILIVTAKEDTERPDVLDTLTVRDMVAKALASVGHKTYVLGVTKKDLRSFDVLENKIKRFWPDCIFNLFEGFSDDSKKEVLFATFLESLNIPFTGNGSAALQASLDKLMAKKLLTKKNVPAPKGLCLESTSFDLEGLPCPAFIKPRFEDGSVGIDDSSLVTSKSQLKEAVARKILTFPAGIIVEEFLEGREFNVGLIGLPPYEVAGISMIDYEDYPEALPFLDYGAKWDTKSPGYRIAPENPKFLPREMKDSLIRMAKRAGIALSCKGYFRVDMRERDGEIYVIDVNPNPDLNVESGLANQCRRSGLPYEALISYIIDTAIKESQYESDNESLYEVSRHSAIY</sequence>
<comment type="caution">
    <text evidence="5">The sequence shown here is derived from an EMBL/GenBank/DDBJ whole genome shotgun (WGS) entry which is preliminary data.</text>
</comment>
<evidence type="ECO:0000256" key="2">
    <source>
        <dbReference type="ARBA" id="ARBA00022598"/>
    </source>
</evidence>
<reference evidence="6" key="1">
    <citation type="submission" date="2012-09" db="EMBL/GenBank/DDBJ databases">
        <authorList>
            <person name="Weinstock G."/>
            <person name="Sodergren E."/>
            <person name="Clifton S."/>
            <person name="Fulton L."/>
            <person name="Fulton B."/>
            <person name="Courtney L."/>
            <person name="Fronick C."/>
            <person name="Harrison M."/>
            <person name="Strong C."/>
            <person name="Farmer C."/>
            <person name="Delehaunty K."/>
            <person name="Markovic C."/>
            <person name="Hall O."/>
            <person name="Minx P."/>
            <person name="Tomlinson C."/>
            <person name="Mitreva M."/>
            <person name="Nelson J."/>
            <person name="Hou S."/>
            <person name="Wollam A."/>
            <person name="Pepin K.H."/>
            <person name="Johnson M."/>
            <person name="Bhonagiri V."/>
            <person name="Nash W.E."/>
            <person name="Suruliraj S."/>
            <person name="Warren W."/>
            <person name="Chinwalla A."/>
            <person name="Mardis E.R."/>
            <person name="Wilson R.K."/>
        </authorList>
    </citation>
    <scope>NUCLEOTIDE SEQUENCE [LARGE SCALE GENOMIC DNA]</scope>
    <source>
        <strain evidence="6">OS1</strain>
    </source>
</reference>
<dbReference type="OrthoDB" id="9813261at2"/>
<dbReference type="InterPro" id="IPR013815">
    <property type="entry name" value="ATP_grasp_subdomain_1"/>
</dbReference>
<evidence type="ECO:0000256" key="3">
    <source>
        <dbReference type="PROSITE-ProRule" id="PRU00409"/>
    </source>
</evidence>
<dbReference type="GO" id="GO:0005524">
    <property type="term" value="F:ATP binding"/>
    <property type="evidence" value="ECO:0007669"/>
    <property type="project" value="UniProtKB-UniRule"/>
</dbReference>
<dbReference type="Gene3D" id="3.30.470.20">
    <property type="entry name" value="ATP-grasp fold, B domain"/>
    <property type="match status" value="1"/>
</dbReference>
<proteinExistence type="inferred from homology"/>
<dbReference type="eggNOG" id="COG1181">
    <property type="taxonomic scope" value="Bacteria"/>
</dbReference>
<comment type="similarity">
    <text evidence="1">Belongs to the D-alanine--D-alanine ligase family.</text>
</comment>
<organism evidence="5 6">
    <name type="scientific">Acetomicrobium hydrogeniformans ATCC BAA-1850</name>
    <dbReference type="NCBI Taxonomy" id="592015"/>
    <lineage>
        <taxon>Bacteria</taxon>
        <taxon>Thermotogati</taxon>
        <taxon>Synergistota</taxon>
        <taxon>Synergistia</taxon>
        <taxon>Synergistales</taxon>
        <taxon>Acetomicrobiaceae</taxon>
        <taxon>Acetomicrobium</taxon>
    </lineage>
</organism>
<evidence type="ECO:0000313" key="6">
    <source>
        <dbReference type="Proteomes" id="UP000005273"/>
    </source>
</evidence>
<keyword evidence="6" id="KW-1185">Reference proteome</keyword>
<dbReference type="STRING" id="592015.HMPREF1705_04337"/>
<protein>
    <submittedName>
        <fullName evidence="5">D-alanine--D-alanine ligase</fullName>
    </submittedName>
</protein>
<keyword evidence="3" id="KW-0067">ATP-binding</keyword>
<name>A0A0T5XAY7_9BACT</name>
<dbReference type="GO" id="GO:0008716">
    <property type="term" value="F:D-alanine-D-alanine ligase activity"/>
    <property type="evidence" value="ECO:0007669"/>
    <property type="project" value="InterPro"/>
</dbReference>
<feature type="domain" description="ATP-grasp" evidence="4">
    <location>
        <begin position="112"/>
        <end position="319"/>
    </location>
</feature>
<keyword evidence="2 5" id="KW-0436">Ligase</keyword>